<protein>
    <submittedName>
        <fullName evidence="2">DUF5362 family protein</fullName>
    </submittedName>
</protein>
<gene>
    <name evidence="2" type="ORF">GCM10009431_17790</name>
</gene>
<dbReference type="EMBL" id="BAAAGF010000002">
    <property type="protein sequence ID" value="GAA0744040.1"/>
    <property type="molecule type" value="Genomic_DNA"/>
</dbReference>
<proteinExistence type="predicted"/>
<accession>A0ABN1JPF1</accession>
<evidence type="ECO:0000313" key="3">
    <source>
        <dbReference type="Proteomes" id="UP001500736"/>
    </source>
</evidence>
<organism evidence="2 3">
    <name type="scientific">Gaetbulibacter jejuensis</name>
    <dbReference type="NCBI Taxonomy" id="584607"/>
    <lineage>
        <taxon>Bacteria</taxon>
        <taxon>Pseudomonadati</taxon>
        <taxon>Bacteroidota</taxon>
        <taxon>Flavobacteriia</taxon>
        <taxon>Flavobacteriales</taxon>
        <taxon>Flavobacteriaceae</taxon>
        <taxon>Gaetbulibacter</taxon>
    </lineage>
</organism>
<feature type="transmembrane region" description="Helical" evidence="1">
    <location>
        <begin position="121"/>
        <end position="148"/>
    </location>
</feature>
<dbReference type="RefSeq" id="WP_343797590.1">
    <property type="nucleotide sequence ID" value="NZ_BAAAGF010000002.1"/>
</dbReference>
<evidence type="ECO:0000256" key="1">
    <source>
        <dbReference type="SAM" id="Phobius"/>
    </source>
</evidence>
<keyword evidence="1" id="KW-0812">Transmembrane</keyword>
<dbReference type="Pfam" id="PF17319">
    <property type="entry name" value="DUF5362"/>
    <property type="match status" value="1"/>
</dbReference>
<keyword evidence="1" id="KW-0472">Membrane</keyword>
<feature type="transmembrane region" description="Helical" evidence="1">
    <location>
        <begin position="30"/>
        <end position="57"/>
    </location>
</feature>
<evidence type="ECO:0000313" key="2">
    <source>
        <dbReference type="EMBL" id="GAA0744040.1"/>
    </source>
</evidence>
<dbReference type="Proteomes" id="UP001500736">
    <property type="component" value="Unassembled WGS sequence"/>
</dbReference>
<sequence>MEQQSAFKSFELDVNQEIIGYLKETSKWSYILSILGFVGIGFMLIGALIMAISGGIANSGFDGAYGAGYAVGVAFVYVVLALVYLFPVLYLFRFSKNMKSALRLSNNQDFKKAFANLKSHYKFIGIFTIVVISLYALILIGAIVGASLF</sequence>
<keyword evidence="3" id="KW-1185">Reference proteome</keyword>
<keyword evidence="1" id="KW-1133">Transmembrane helix</keyword>
<comment type="caution">
    <text evidence="2">The sequence shown here is derived from an EMBL/GenBank/DDBJ whole genome shotgun (WGS) entry which is preliminary data.</text>
</comment>
<feature type="transmembrane region" description="Helical" evidence="1">
    <location>
        <begin position="69"/>
        <end position="92"/>
    </location>
</feature>
<dbReference type="InterPro" id="IPR035287">
    <property type="entry name" value="DUF5362"/>
</dbReference>
<reference evidence="2 3" key="1">
    <citation type="journal article" date="2019" name="Int. J. Syst. Evol. Microbiol.">
        <title>The Global Catalogue of Microorganisms (GCM) 10K type strain sequencing project: providing services to taxonomists for standard genome sequencing and annotation.</title>
        <authorList>
            <consortium name="The Broad Institute Genomics Platform"/>
            <consortium name="The Broad Institute Genome Sequencing Center for Infectious Disease"/>
            <person name="Wu L."/>
            <person name="Ma J."/>
        </authorList>
    </citation>
    <scope>NUCLEOTIDE SEQUENCE [LARGE SCALE GENOMIC DNA]</scope>
    <source>
        <strain evidence="2 3">JCM 15976</strain>
    </source>
</reference>
<name>A0ABN1JPF1_9FLAO</name>